<protein>
    <submittedName>
        <fullName evidence="8">Uncharacterized protein</fullName>
    </submittedName>
</protein>
<feature type="transmembrane region" description="Helical" evidence="7">
    <location>
        <begin position="123"/>
        <end position="147"/>
    </location>
</feature>
<keyword evidence="5 7" id="KW-0472">Membrane</keyword>
<keyword evidence="10" id="KW-1185">Reference proteome</keyword>
<evidence type="ECO:0000313" key="10">
    <source>
        <dbReference type="Proteomes" id="UP001152797"/>
    </source>
</evidence>
<dbReference type="PANTHER" id="PTHR20855:SF52">
    <property type="entry name" value="ADIPONECTIN RECEPTOR PROTEIN"/>
    <property type="match status" value="1"/>
</dbReference>
<accession>A0A9P1D4I4</accession>
<reference evidence="8" key="1">
    <citation type="submission" date="2022-10" db="EMBL/GenBank/DDBJ databases">
        <authorList>
            <person name="Chen Y."/>
            <person name="Dougan E. K."/>
            <person name="Chan C."/>
            <person name="Rhodes N."/>
            <person name="Thang M."/>
        </authorList>
    </citation>
    <scope>NUCLEOTIDE SEQUENCE</scope>
</reference>
<evidence type="ECO:0000313" key="9">
    <source>
        <dbReference type="EMBL" id="CAL1157597.1"/>
    </source>
</evidence>
<feature type="transmembrane region" description="Helical" evidence="7">
    <location>
        <begin position="193"/>
        <end position="210"/>
    </location>
</feature>
<dbReference type="EMBL" id="CAMXCT030003391">
    <property type="protein sequence ID" value="CAL4791534.1"/>
    <property type="molecule type" value="Genomic_DNA"/>
</dbReference>
<organism evidence="8">
    <name type="scientific">Cladocopium goreaui</name>
    <dbReference type="NCBI Taxonomy" id="2562237"/>
    <lineage>
        <taxon>Eukaryota</taxon>
        <taxon>Sar</taxon>
        <taxon>Alveolata</taxon>
        <taxon>Dinophyceae</taxon>
        <taxon>Suessiales</taxon>
        <taxon>Symbiodiniaceae</taxon>
        <taxon>Cladocopium</taxon>
    </lineage>
</organism>
<dbReference type="GO" id="GO:0016020">
    <property type="term" value="C:membrane"/>
    <property type="evidence" value="ECO:0007669"/>
    <property type="project" value="UniProtKB-SubCell"/>
</dbReference>
<reference evidence="9" key="2">
    <citation type="submission" date="2024-04" db="EMBL/GenBank/DDBJ databases">
        <authorList>
            <person name="Chen Y."/>
            <person name="Shah S."/>
            <person name="Dougan E. K."/>
            <person name="Thang M."/>
            <person name="Chan C."/>
        </authorList>
    </citation>
    <scope>NUCLEOTIDE SEQUENCE [LARGE SCALE GENOMIC DNA]</scope>
</reference>
<feature type="binding site" evidence="6">
    <location>
        <position position="146"/>
    </location>
    <ligand>
        <name>Zn(2+)</name>
        <dbReference type="ChEBI" id="CHEBI:29105"/>
    </ligand>
</feature>
<keyword evidence="6" id="KW-0862">Zinc</keyword>
<dbReference type="OrthoDB" id="529367at2759"/>
<comment type="subcellular location">
    <subcellularLocation>
        <location evidence="1">Membrane</location>
        <topology evidence="1">Multi-pass membrane protein</topology>
    </subcellularLocation>
</comment>
<sequence length="249" mass="28547">MVREILSENGLKAEAGKLVEEYDTRMHDRKQALYGRWDAEVAQRVDRWLGNFEEVPEYQRRSYILRHYRLEAPRMRHFWLLHNEFGNMWTHLVALVLTLARFGSWLHYELQDSSSGLAWPRQIYAAGVVSFYFASLLTFGISVMYHWRQSGKEREVKCWLCLDISCCALLLLVGFIAGVPMGFHCHPELQKGYMLQAITVALAALGAFASESHATRGHRSSHTLILGGISALWPALHWLILSTEGREVG</sequence>
<dbReference type="GO" id="GO:0046872">
    <property type="term" value="F:metal ion binding"/>
    <property type="evidence" value="ECO:0007669"/>
    <property type="project" value="UniProtKB-KW"/>
</dbReference>
<evidence type="ECO:0000256" key="1">
    <source>
        <dbReference type="ARBA" id="ARBA00004141"/>
    </source>
</evidence>
<comment type="caution">
    <text evidence="8">The sequence shown here is derived from an EMBL/GenBank/DDBJ whole genome shotgun (WGS) entry which is preliminary data.</text>
</comment>
<keyword evidence="6" id="KW-0479">Metal-binding</keyword>
<evidence type="ECO:0000256" key="7">
    <source>
        <dbReference type="SAM" id="Phobius"/>
    </source>
</evidence>
<feature type="transmembrane region" description="Helical" evidence="7">
    <location>
        <begin position="85"/>
        <end position="103"/>
    </location>
</feature>
<evidence type="ECO:0000256" key="3">
    <source>
        <dbReference type="ARBA" id="ARBA00022692"/>
    </source>
</evidence>
<dbReference type="Proteomes" id="UP001152797">
    <property type="component" value="Unassembled WGS sequence"/>
</dbReference>
<evidence type="ECO:0000256" key="6">
    <source>
        <dbReference type="PIRSR" id="PIRSR604254-1"/>
    </source>
</evidence>
<dbReference type="PANTHER" id="PTHR20855">
    <property type="entry name" value="ADIPOR/PROGESTIN RECEPTOR-RELATED"/>
    <property type="match status" value="1"/>
</dbReference>
<gene>
    <name evidence="8" type="ORF">C1SCF055_LOCUS30029</name>
</gene>
<dbReference type="EMBL" id="CAMXCT020003391">
    <property type="protein sequence ID" value="CAL1157597.1"/>
    <property type="molecule type" value="Genomic_DNA"/>
</dbReference>
<name>A0A9P1D4I4_9DINO</name>
<proteinExistence type="inferred from homology"/>
<evidence type="ECO:0000256" key="2">
    <source>
        <dbReference type="ARBA" id="ARBA00007018"/>
    </source>
</evidence>
<dbReference type="InterPro" id="IPR004254">
    <property type="entry name" value="AdipoR/HlyIII-related"/>
</dbReference>
<evidence type="ECO:0000256" key="5">
    <source>
        <dbReference type="ARBA" id="ARBA00023136"/>
    </source>
</evidence>
<dbReference type="AlphaFoldDB" id="A0A9P1D4I4"/>
<evidence type="ECO:0000313" key="8">
    <source>
        <dbReference type="EMBL" id="CAI4004222.1"/>
    </source>
</evidence>
<dbReference type="GO" id="GO:0038023">
    <property type="term" value="F:signaling receptor activity"/>
    <property type="evidence" value="ECO:0007669"/>
    <property type="project" value="TreeGrafter"/>
</dbReference>
<comment type="similarity">
    <text evidence="2">Belongs to the ADIPOR family.</text>
</comment>
<evidence type="ECO:0000256" key="4">
    <source>
        <dbReference type="ARBA" id="ARBA00022989"/>
    </source>
</evidence>
<feature type="transmembrane region" description="Helical" evidence="7">
    <location>
        <begin position="159"/>
        <end position="181"/>
    </location>
</feature>
<dbReference type="Pfam" id="PF03006">
    <property type="entry name" value="HlyIII"/>
    <property type="match status" value="1"/>
</dbReference>
<dbReference type="EMBL" id="CAMXCT010003391">
    <property type="protein sequence ID" value="CAI4004222.1"/>
    <property type="molecule type" value="Genomic_DNA"/>
</dbReference>
<keyword evidence="3 7" id="KW-0812">Transmembrane</keyword>
<keyword evidence="4 7" id="KW-1133">Transmembrane helix</keyword>
<feature type="transmembrane region" description="Helical" evidence="7">
    <location>
        <begin position="222"/>
        <end position="241"/>
    </location>
</feature>